<gene>
    <name evidence="3" type="ORF">UX31_C0020G0012</name>
</gene>
<feature type="chain" id="PRO_5002538782" description="Peptidase M10 metallopeptidase domain-containing protein" evidence="2">
    <location>
        <begin position="24"/>
        <end position="265"/>
    </location>
</feature>
<feature type="region of interest" description="Disordered" evidence="1">
    <location>
        <begin position="164"/>
        <end position="185"/>
    </location>
</feature>
<evidence type="ECO:0000256" key="2">
    <source>
        <dbReference type="SAM" id="SignalP"/>
    </source>
</evidence>
<dbReference type="GO" id="GO:0008237">
    <property type="term" value="F:metallopeptidase activity"/>
    <property type="evidence" value="ECO:0007669"/>
    <property type="project" value="InterPro"/>
</dbReference>
<dbReference type="Gene3D" id="3.40.390.10">
    <property type="entry name" value="Collagenase (Catalytic Domain)"/>
    <property type="match status" value="1"/>
</dbReference>
<evidence type="ECO:0000313" key="4">
    <source>
        <dbReference type="Proteomes" id="UP000034107"/>
    </source>
</evidence>
<dbReference type="PATRIC" id="fig|1618732.3.peg.718"/>
<dbReference type="Proteomes" id="UP000034107">
    <property type="component" value="Unassembled WGS sequence"/>
</dbReference>
<evidence type="ECO:0000313" key="3">
    <source>
        <dbReference type="EMBL" id="KKU21206.1"/>
    </source>
</evidence>
<dbReference type="InterPro" id="IPR024079">
    <property type="entry name" value="MetalloPept_cat_dom_sf"/>
</dbReference>
<dbReference type="EMBL" id="LCLS01000020">
    <property type="protein sequence ID" value="KKU21206.1"/>
    <property type="molecule type" value="Genomic_DNA"/>
</dbReference>
<accession>A0A0G1NL87</accession>
<comment type="caution">
    <text evidence="3">The sequence shown here is derived from an EMBL/GenBank/DDBJ whole genome shotgun (WGS) entry which is preliminary data.</text>
</comment>
<reference evidence="3 4" key="1">
    <citation type="journal article" date="2015" name="Nature">
        <title>rRNA introns, odd ribosomes, and small enigmatic genomes across a large radiation of phyla.</title>
        <authorList>
            <person name="Brown C.T."/>
            <person name="Hug L.A."/>
            <person name="Thomas B.C."/>
            <person name="Sharon I."/>
            <person name="Castelle C.J."/>
            <person name="Singh A."/>
            <person name="Wilkins M.J."/>
            <person name="Williams K.H."/>
            <person name="Banfield J.F."/>
        </authorList>
    </citation>
    <scope>NUCLEOTIDE SEQUENCE [LARGE SCALE GENOMIC DNA]</scope>
</reference>
<dbReference type="AlphaFoldDB" id="A0A0G1NL87"/>
<name>A0A0G1NL87_9BACT</name>
<sequence>MKKIIILAGLALSFSGLVSVAYANHSWGGYHWARTSNPFTLKVGDNVSSTWDPYLNEAISDWSASSVLDLTKVTGSTKPRTCKAKTGQIEACSERYGNTGWLGIAQIWISGSHITKAITKVNDTYFNTAKYNKPEWRRLVMCQEIAHDFGLDHQDENFDNANLGSCMDYTSDPDGPPSNEHPNPHDFEEIEAIYAHLDSITTVGQGASGPGKRAGVNGVDGQDIDLDDPSAWGRAVKQDARGKNSLYVRDLGRGEKVFTFVTWAE</sequence>
<feature type="signal peptide" evidence="2">
    <location>
        <begin position="1"/>
        <end position="23"/>
    </location>
</feature>
<organism evidence="3 4">
    <name type="scientific">Candidatus Nomurabacteria bacterium GW2011_GWA1_46_11</name>
    <dbReference type="NCBI Taxonomy" id="1618732"/>
    <lineage>
        <taxon>Bacteria</taxon>
        <taxon>Candidatus Nomuraibacteriota</taxon>
    </lineage>
</organism>
<evidence type="ECO:0008006" key="5">
    <source>
        <dbReference type="Google" id="ProtNLM"/>
    </source>
</evidence>
<protein>
    <recommendedName>
        <fullName evidence="5">Peptidase M10 metallopeptidase domain-containing protein</fullName>
    </recommendedName>
</protein>
<dbReference type="SUPFAM" id="SSF55486">
    <property type="entry name" value="Metalloproteases ('zincins'), catalytic domain"/>
    <property type="match status" value="1"/>
</dbReference>
<keyword evidence="2" id="KW-0732">Signal</keyword>
<evidence type="ECO:0000256" key="1">
    <source>
        <dbReference type="SAM" id="MobiDB-lite"/>
    </source>
</evidence>
<proteinExistence type="predicted"/>